<gene>
    <name evidence="2" type="ORF">BRAN1462_LOCUS7911</name>
</gene>
<feature type="transmembrane region" description="Helical" evidence="1">
    <location>
        <begin position="115"/>
        <end position="132"/>
    </location>
</feature>
<evidence type="ECO:0000313" key="2">
    <source>
        <dbReference type="EMBL" id="CAD9515141.1"/>
    </source>
</evidence>
<dbReference type="EMBL" id="HBGW01012405">
    <property type="protein sequence ID" value="CAD9515141.1"/>
    <property type="molecule type" value="Transcribed_RNA"/>
</dbReference>
<feature type="transmembrane region" description="Helical" evidence="1">
    <location>
        <begin position="72"/>
        <end position="95"/>
    </location>
</feature>
<protein>
    <recommendedName>
        <fullName evidence="3">TIR domain-containing protein</fullName>
    </recommendedName>
</protein>
<name>A0A7S2IDR4_9DINO</name>
<reference evidence="2" key="1">
    <citation type="submission" date="2021-01" db="EMBL/GenBank/DDBJ databases">
        <authorList>
            <person name="Corre E."/>
            <person name="Pelletier E."/>
            <person name="Niang G."/>
            <person name="Scheremetjew M."/>
            <person name="Finn R."/>
            <person name="Kale V."/>
            <person name="Holt S."/>
            <person name="Cochrane G."/>
            <person name="Meng A."/>
            <person name="Brown T."/>
            <person name="Cohen L."/>
        </authorList>
    </citation>
    <scope>NUCLEOTIDE SEQUENCE</scope>
    <source>
        <strain evidence="2">RCC3387</strain>
    </source>
</reference>
<dbReference type="AlphaFoldDB" id="A0A7S2IDR4"/>
<proteinExistence type="predicted"/>
<feature type="transmembrane region" description="Helical" evidence="1">
    <location>
        <begin position="139"/>
        <end position="158"/>
    </location>
</feature>
<keyword evidence="1" id="KW-1133">Transmembrane helix</keyword>
<keyword evidence="1" id="KW-0472">Membrane</keyword>
<feature type="transmembrane region" description="Helical" evidence="1">
    <location>
        <begin position="210"/>
        <end position="228"/>
    </location>
</feature>
<evidence type="ECO:0008006" key="3">
    <source>
        <dbReference type="Google" id="ProtNLM"/>
    </source>
</evidence>
<evidence type="ECO:0000256" key="1">
    <source>
        <dbReference type="SAM" id="Phobius"/>
    </source>
</evidence>
<feature type="transmembrane region" description="Helical" evidence="1">
    <location>
        <begin position="178"/>
        <end position="198"/>
    </location>
</feature>
<accession>A0A7S2IDR4</accession>
<sequence length="549" mass="60940">MRAVGATTSVVKAKSSTLTFSSVSMAAETTATTSAVAASTTAATSWTASEQEDKAMQMMILQAQRSKRRIRVGITGGLSSLAFLLGGLYFLVVLARFHAYTEDICQTDWQNHVQQAVYEIILWARLIFWSLAPLADDIWFPRVVLLVDSVIAIVSASLFDGMVYKLDFGPHLAYLNEIVPIAFYIVALIFTLSSLWAACGREATVVQDRMWKTIIIFVLVHMPVKVLIATELTIECGAASPAWQEVAAQVGALVFVSRKRWRTILQGKLAGMLDSHYSHRSAASIAGLIGNCGWKAILSEAKANFRCIRLKDLSAEDLADNAPRPDLFQRTFPARLQECDAFISHSWHDDAEAKWEALQEWRFRFTLANGREPTVWFDKCCIDQGNIVASLRCLPIFLAGCKRLVVFAGSSYWQRLWCILELFTFVHMHRSTQHVEFVYVCRRGAEEHDADVIDGGFLRFDVADCQCSRHEDKAKILNIISAAFGDLREFNRSLLLSFRAATAVAARNSSASADSEADFDSDSSASEEGISAIVAHLGRQPRQPRGLTC</sequence>
<keyword evidence="1" id="KW-0812">Transmembrane</keyword>
<organism evidence="2">
    <name type="scientific">Zooxanthella nutricula</name>
    <dbReference type="NCBI Taxonomy" id="1333877"/>
    <lineage>
        <taxon>Eukaryota</taxon>
        <taxon>Sar</taxon>
        <taxon>Alveolata</taxon>
        <taxon>Dinophyceae</taxon>
        <taxon>Peridiniales</taxon>
        <taxon>Peridiniales incertae sedis</taxon>
        <taxon>Zooxanthella</taxon>
    </lineage>
</organism>